<reference evidence="1" key="1">
    <citation type="submission" date="2021-03" db="EMBL/GenBank/DDBJ databases">
        <title>Human Oral Microbial Genomes.</title>
        <authorList>
            <person name="Johnston C.D."/>
            <person name="Chen T."/>
            <person name="Dewhirst F.E."/>
        </authorList>
    </citation>
    <scope>NUCLEOTIDE SEQUENCE</scope>
    <source>
        <strain evidence="1">F0714</strain>
    </source>
</reference>
<accession>A0AB37I3V2</accession>
<evidence type="ECO:0000313" key="1">
    <source>
        <dbReference type="EMBL" id="QUC12623.1"/>
    </source>
</evidence>
<sequence>MVERSLRFLKAYGPKVLDGFTFKGGYTNTVSAGDGDFTTADTLWDFKVSKMPVKKESTLQLLMYWRMGLNSIHPEFLKIKYLGIYNPRMNMAYRIAVDDIPDDVVAEVEDKVIGYGL</sequence>
<proteinExistence type="predicted"/>
<organism evidence="1 2">
    <name type="scientific">Arachnia propionica</name>
    <dbReference type="NCBI Taxonomy" id="1750"/>
    <lineage>
        <taxon>Bacteria</taxon>
        <taxon>Bacillati</taxon>
        <taxon>Actinomycetota</taxon>
        <taxon>Actinomycetes</taxon>
        <taxon>Propionibacteriales</taxon>
        <taxon>Propionibacteriaceae</taxon>
        <taxon>Arachnia</taxon>
    </lineage>
</organism>
<dbReference type="EMBL" id="CP072385">
    <property type="protein sequence ID" value="QUC12623.1"/>
    <property type="molecule type" value="Genomic_DNA"/>
</dbReference>
<dbReference type="AlphaFoldDB" id="A0AB37I3V2"/>
<evidence type="ECO:0000313" key="2">
    <source>
        <dbReference type="Proteomes" id="UP000677180"/>
    </source>
</evidence>
<name>A0AB37I3V2_9ACTN</name>
<dbReference type="Proteomes" id="UP000677180">
    <property type="component" value="Chromosome"/>
</dbReference>
<protein>
    <submittedName>
        <fullName evidence="1">Uncharacterized protein</fullName>
    </submittedName>
</protein>
<gene>
    <name evidence="1" type="ORF">J5A53_06785</name>
</gene>